<feature type="transmembrane region" description="Helical" evidence="1">
    <location>
        <begin position="59"/>
        <end position="84"/>
    </location>
</feature>
<dbReference type="AlphaFoldDB" id="A0A0B4S1V2"/>
<reference evidence="2 3" key="1">
    <citation type="submission" date="2014-10" db="EMBL/GenBank/DDBJ databases">
        <title>Complete genome sequence of Parvimonas micra KCOM 1535 (= ChDC B708).</title>
        <authorList>
            <person name="Kook J.-K."/>
            <person name="Park S.-N."/>
            <person name="Lim Y.K."/>
            <person name="Roh H."/>
        </authorList>
    </citation>
    <scope>NUCLEOTIDE SEQUENCE [LARGE SCALE GENOMIC DNA]</scope>
    <source>
        <strain evidence="3">KCOM 1535 / ChDC B708</strain>
    </source>
</reference>
<dbReference type="EMBL" id="CP009761">
    <property type="protein sequence ID" value="AIZ36743.1"/>
    <property type="molecule type" value="Genomic_DNA"/>
</dbReference>
<keyword evidence="1" id="KW-1133">Transmembrane helix</keyword>
<evidence type="ECO:0000256" key="1">
    <source>
        <dbReference type="SAM" id="Phobius"/>
    </source>
</evidence>
<name>A0A0B4S1V2_9FIRM</name>
<dbReference type="KEGG" id="pmic:NW74_05040"/>
<dbReference type="InterPro" id="IPR043753">
    <property type="entry name" value="DUF5699"/>
</dbReference>
<keyword evidence="3" id="KW-1185">Reference proteome</keyword>
<keyword evidence="1" id="KW-0472">Membrane</keyword>
<feature type="transmembrane region" description="Helical" evidence="1">
    <location>
        <begin position="7"/>
        <end position="27"/>
    </location>
</feature>
<proteinExistence type="predicted"/>
<dbReference type="RefSeq" id="WP_041954212.1">
    <property type="nucleotide sequence ID" value="NZ_CP009761.1"/>
</dbReference>
<protein>
    <submittedName>
        <fullName evidence="2">Membrane protein</fullName>
    </submittedName>
</protein>
<evidence type="ECO:0000313" key="3">
    <source>
        <dbReference type="Proteomes" id="UP000031386"/>
    </source>
</evidence>
<gene>
    <name evidence="2" type="ORF">NW74_05040</name>
</gene>
<dbReference type="OrthoDB" id="95627at2"/>
<accession>A0A0B4S1V2</accession>
<dbReference type="STRING" id="33033.NW74_05040"/>
<feature type="transmembrane region" description="Helical" evidence="1">
    <location>
        <begin position="33"/>
        <end position="52"/>
    </location>
</feature>
<keyword evidence="1" id="KW-0812">Transmembrane</keyword>
<sequence length="94" mass="10331">MRWIIKIILFPISLLLSILTAFLTFLLSIGTAILYLLMLMCVFAAIGSFFMLHNTRAAIEALIIGFLLSPYGIPMIGVAIIAFIQGINEAIKSI</sequence>
<dbReference type="Proteomes" id="UP000031386">
    <property type="component" value="Chromosome"/>
</dbReference>
<evidence type="ECO:0000313" key="2">
    <source>
        <dbReference type="EMBL" id="AIZ36743.1"/>
    </source>
</evidence>
<organism evidence="2 3">
    <name type="scientific">Parvimonas micra</name>
    <dbReference type="NCBI Taxonomy" id="33033"/>
    <lineage>
        <taxon>Bacteria</taxon>
        <taxon>Bacillati</taxon>
        <taxon>Bacillota</taxon>
        <taxon>Tissierellia</taxon>
        <taxon>Tissierellales</taxon>
        <taxon>Peptoniphilaceae</taxon>
        <taxon>Parvimonas</taxon>
    </lineage>
</organism>
<dbReference type="Pfam" id="PF18956">
    <property type="entry name" value="DUF5699"/>
    <property type="match status" value="1"/>
</dbReference>